<dbReference type="OrthoDB" id="5838215at2759"/>
<keyword evidence="1" id="KW-0812">Transmembrane</keyword>
<feature type="transmembrane region" description="Helical" evidence="1">
    <location>
        <begin position="48"/>
        <end position="69"/>
    </location>
</feature>
<protein>
    <submittedName>
        <fullName evidence="2">Uncharacterized protein</fullName>
    </submittedName>
</protein>
<name>A0A0D8XYL3_DICVI</name>
<evidence type="ECO:0000256" key="1">
    <source>
        <dbReference type="SAM" id="Phobius"/>
    </source>
</evidence>
<accession>A0A0D8XYL3</accession>
<dbReference type="Proteomes" id="UP000053766">
    <property type="component" value="Unassembled WGS sequence"/>
</dbReference>
<proteinExistence type="predicted"/>
<keyword evidence="1" id="KW-0472">Membrane</keyword>
<organism evidence="2 3">
    <name type="scientific">Dictyocaulus viviparus</name>
    <name type="common">Bovine lungworm</name>
    <dbReference type="NCBI Taxonomy" id="29172"/>
    <lineage>
        <taxon>Eukaryota</taxon>
        <taxon>Metazoa</taxon>
        <taxon>Ecdysozoa</taxon>
        <taxon>Nematoda</taxon>
        <taxon>Chromadorea</taxon>
        <taxon>Rhabditida</taxon>
        <taxon>Rhabditina</taxon>
        <taxon>Rhabditomorpha</taxon>
        <taxon>Strongyloidea</taxon>
        <taxon>Metastrongylidae</taxon>
        <taxon>Dictyocaulus</taxon>
    </lineage>
</organism>
<dbReference type="AlphaFoldDB" id="A0A0D8XYL3"/>
<keyword evidence="3" id="KW-1185">Reference proteome</keyword>
<reference evidence="2 3" key="1">
    <citation type="submission" date="2013-11" db="EMBL/GenBank/DDBJ databases">
        <title>Draft genome of the bovine lungworm Dictyocaulus viviparus.</title>
        <authorList>
            <person name="Mitreva M."/>
        </authorList>
    </citation>
    <scope>NUCLEOTIDE SEQUENCE [LARGE SCALE GENOMIC DNA]</scope>
    <source>
        <strain evidence="2 3">HannoverDv2000</strain>
    </source>
</reference>
<evidence type="ECO:0000313" key="2">
    <source>
        <dbReference type="EMBL" id="KJH47451.1"/>
    </source>
</evidence>
<evidence type="ECO:0000313" key="3">
    <source>
        <dbReference type="Proteomes" id="UP000053766"/>
    </source>
</evidence>
<gene>
    <name evidence="2" type="ORF">DICVIV_06482</name>
</gene>
<dbReference type="EMBL" id="KN716307">
    <property type="protein sequence ID" value="KJH47451.1"/>
    <property type="molecule type" value="Genomic_DNA"/>
</dbReference>
<dbReference type="STRING" id="29172.A0A0D8XYL3"/>
<reference evidence="3" key="2">
    <citation type="journal article" date="2016" name="Sci. Rep.">
        <title>Dictyocaulus viviparus genome, variome and transcriptome elucidate lungworm biology and support future intervention.</title>
        <authorList>
            <person name="McNulty S.N."/>
            <person name="Strube C."/>
            <person name="Rosa B.A."/>
            <person name="Martin J.C."/>
            <person name="Tyagi R."/>
            <person name="Choi Y.J."/>
            <person name="Wang Q."/>
            <person name="Hallsworth Pepin K."/>
            <person name="Zhang X."/>
            <person name="Ozersky P."/>
            <person name="Wilson R.K."/>
            <person name="Sternberg P.W."/>
            <person name="Gasser R.B."/>
            <person name="Mitreva M."/>
        </authorList>
    </citation>
    <scope>NUCLEOTIDE SEQUENCE [LARGE SCALE GENOMIC DNA]</scope>
    <source>
        <strain evidence="3">HannoverDv2000</strain>
    </source>
</reference>
<keyword evidence="1" id="KW-1133">Transmembrane helix</keyword>
<sequence>MKVFTVGLDDKERSLKIDAEKADQTKVEMPVSAPPPIVMPRTPAKKRFGWGVLSWIVAAFFIVLLCLTISEITYNRQRDQAFLRLKWAELRQRLLGFEFLTQVQPLAKVHSPNPVNEISAFPRRTDLIEEQTTTTATPALNEIKQVDTTTVATNNEFSHKFDLLRMILSKIRDNVEEMGLDGDMQVHVIEMKPQYIKMSQQSIDDAFGEVAMPKQSLGPWQNEEIPNDLTGK</sequence>